<sequence>MTKTVIAELSAIPEKFLENDLKASQIHSQECLYPYLKKKKLLHETEVHQTPSGSTAPVEVTLSATPEKFLENDLKASQLHSQGCLYPYLERKSYLIVQTFFIPV</sequence>
<accession>A0A2K8SJ99</accession>
<protein>
    <submittedName>
        <fullName evidence="1">Site-specific DNA-cytosine methylase</fullName>
    </submittedName>
</protein>
<keyword evidence="1" id="KW-0489">Methyltransferase</keyword>
<gene>
    <name evidence="1" type="ORF">COO91_01300</name>
</gene>
<name>A0A2K8SJ99_9NOSO</name>
<proteinExistence type="predicted"/>
<organism evidence="1 2">
    <name type="scientific">Nostoc flagelliforme CCNUN1</name>
    <dbReference type="NCBI Taxonomy" id="2038116"/>
    <lineage>
        <taxon>Bacteria</taxon>
        <taxon>Bacillati</taxon>
        <taxon>Cyanobacteriota</taxon>
        <taxon>Cyanophyceae</taxon>
        <taxon>Nostocales</taxon>
        <taxon>Nostocaceae</taxon>
        <taxon>Nostoc</taxon>
    </lineage>
</organism>
<dbReference type="AlphaFoldDB" id="A0A2K8SJ99"/>
<dbReference type="GO" id="GO:0032259">
    <property type="term" value="P:methylation"/>
    <property type="evidence" value="ECO:0007669"/>
    <property type="project" value="UniProtKB-KW"/>
</dbReference>
<dbReference type="KEGG" id="nfl:COO91_01300"/>
<evidence type="ECO:0000313" key="1">
    <source>
        <dbReference type="EMBL" id="AUB35420.1"/>
    </source>
</evidence>
<reference evidence="1 2" key="1">
    <citation type="submission" date="2017-11" db="EMBL/GenBank/DDBJ databases">
        <title>Complete genome of a free-living desiccation-tolerant cyanobacterium and its photosynthetic adaptation to extreme terrestrial habitat.</title>
        <authorList>
            <person name="Shang J."/>
        </authorList>
    </citation>
    <scope>NUCLEOTIDE SEQUENCE [LARGE SCALE GENOMIC DNA]</scope>
    <source>
        <strain evidence="1 2">CCNUN1</strain>
    </source>
</reference>
<dbReference type="Proteomes" id="UP000232003">
    <property type="component" value="Chromosome"/>
</dbReference>
<evidence type="ECO:0000313" key="2">
    <source>
        <dbReference type="Proteomes" id="UP000232003"/>
    </source>
</evidence>
<keyword evidence="1" id="KW-0808">Transferase</keyword>
<keyword evidence="2" id="KW-1185">Reference proteome</keyword>
<dbReference type="EMBL" id="CP024785">
    <property type="protein sequence ID" value="AUB35420.1"/>
    <property type="molecule type" value="Genomic_DNA"/>
</dbReference>
<dbReference type="RefSeq" id="WP_225912453.1">
    <property type="nucleotide sequence ID" value="NZ_CAWNNC010000001.1"/>
</dbReference>
<dbReference type="GO" id="GO:0008168">
    <property type="term" value="F:methyltransferase activity"/>
    <property type="evidence" value="ECO:0007669"/>
    <property type="project" value="UniProtKB-KW"/>
</dbReference>